<dbReference type="Pfam" id="PF02527">
    <property type="entry name" value="GidB"/>
    <property type="match status" value="1"/>
</dbReference>
<dbReference type="BioCyc" id="NEQU228908:GJB6-177-MONOMER"/>
<protein>
    <submittedName>
        <fullName evidence="1">NEQ165</fullName>
    </submittedName>
</protein>
<organism evidence="1 2">
    <name type="scientific">Nanoarchaeum equitans (strain Kin4-M)</name>
    <dbReference type="NCBI Taxonomy" id="228908"/>
    <lineage>
        <taxon>Archaea</taxon>
        <taxon>Nanobdellota</taxon>
        <taxon>Candidatus Nanoarchaeia</taxon>
        <taxon>Nanoarchaeales</taxon>
        <taxon>Nanoarchaeaceae</taxon>
        <taxon>Nanoarchaeum</taxon>
    </lineage>
</organism>
<dbReference type="STRING" id="228908.NEQ165"/>
<gene>
    <name evidence="1" type="ordered locus">NEQ165</name>
</gene>
<dbReference type="KEGG" id="neq:NEQ165"/>
<reference evidence="1 2" key="1">
    <citation type="journal article" date="2003" name="Proc. Natl. Acad. Sci. U.S.A.">
        <title>The genome of Nanoarchaeum equitans: insights into early archaeal evolution and derived parasitism.</title>
        <authorList>
            <person name="Waters E."/>
            <person name="Hohn M.J."/>
            <person name="Ahel I."/>
            <person name="Graham D.E."/>
            <person name="Adams M.D."/>
            <person name="Barnstead M."/>
            <person name="Beeson K.Y."/>
            <person name="Bibbs L."/>
            <person name="Bolanos R."/>
            <person name="Keller M."/>
            <person name="Kretz K."/>
            <person name="Lin X."/>
            <person name="Mathur E."/>
            <person name="Ni J."/>
            <person name="Podar M."/>
            <person name="Richardson T."/>
            <person name="Sutton G.G."/>
            <person name="Simon M."/>
            <person name="Soll D."/>
            <person name="Stetter K.O."/>
            <person name="Short J.M."/>
            <person name="Noordewier M."/>
        </authorList>
    </citation>
    <scope>NUCLEOTIDE SEQUENCE [LARGE SCALE GENOMIC DNA]</scope>
    <source>
        <strain evidence="1 2">Kin4-M</strain>
    </source>
</reference>
<dbReference type="EMBL" id="AE017199">
    <property type="protein sequence ID" value="AAR39020.1"/>
    <property type="molecule type" value="Genomic_DNA"/>
</dbReference>
<accession>Q74NC1</accession>
<dbReference type="AlphaFoldDB" id="Q74NC1"/>
<dbReference type="EnsemblBacteria" id="AAR39020">
    <property type="protein sequence ID" value="AAR39020"/>
    <property type="gene ID" value="NEQ165"/>
</dbReference>
<dbReference type="InterPro" id="IPR029063">
    <property type="entry name" value="SAM-dependent_MTases_sf"/>
</dbReference>
<dbReference type="GO" id="GO:0008168">
    <property type="term" value="F:methyltransferase activity"/>
    <property type="evidence" value="ECO:0007669"/>
    <property type="project" value="InterPro"/>
</dbReference>
<evidence type="ECO:0000313" key="2">
    <source>
        <dbReference type="Proteomes" id="UP000000578"/>
    </source>
</evidence>
<proteinExistence type="predicted"/>
<dbReference type="Gene3D" id="3.40.50.150">
    <property type="entry name" value="Vaccinia Virus protein VP39"/>
    <property type="match status" value="1"/>
</dbReference>
<dbReference type="InterPro" id="IPR051720">
    <property type="entry name" value="rRNA_MeTrfase/Polyamine_Synth"/>
</dbReference>
<dbReference type="SUPFAM" id="SSF53335">
    <property type="entry name" value="S-adenosyl-L-methionine-dependent methyltransferases"/>
    <property type="match status" value="1"/>
</dbReference>
<name>Q74NC1_NANEQ</name>
<dbReference type="InterPro" id="IPR003682">
    <property type="entry name" value="rRNA_ssu_MeTfrase_G"/>
</dbReference>
<sequence length="208" mass="24331">MMKKEKPSLESRKLSKKELAIILSKLLPIKNPKYELEQYQTPSEIAADIAWAIPIGDEIADLGSGNGILGLALALVGWNKVYLIEKDPEQEEILYKNKELLGLNNVEILIKDVGDLELNIENVIANPPFGHNSNEYRKFFHFIEKNKPKTVYLLWEESQYKKLKKLKDYDIKIIKRYQFPIKPIYFFHTKKKHYINVLFLKGDLREQI</sequence>
<dbReference type="PANTHER" id="PTHR23290">
    <property type="entry name" value="RRNA N6-ADENOSINE-METHYLTRANSFERASE METTL5"/>
    <property type="match status" value="1"/>
</dbReference>
<dbReference type="HOGENOM" id="CLU_074702_1_0_2"/>
<keyword evidence="2" id="KW-1185">Reference proteome</keyword>
<evidence type="ECO:0000313" key="1">
    <source>
        <dbReference type="EMBL" id="AAR39020.1"/>
    </source>
</evidence>
<dbReference type="PANTHER" id="PTHR23290:SF0">
    <property type="entry name" value="RRNA N6-ADENOSINE-METHYLTRANSFERASE METTL5"/>
    <property type="match status" value="1"/>
</dbReference>
<dbReference type="CDD" id="cd02440">
    <property type="entry name" value="AdoMet_MTases"/>
    <property type="match status" value="1"/>
</dbReference>
<dbReference type="Proteomes" id="UP000000578">
    <property type="component" value="Chromosome"/>
</dbReference>